<organism evidence="2 3">
    <name type="scientific">Rhodocollybia butyracea</name>
    <dbReference type="NCBI Taxonomy" id="206335"/>
    <lineage>
        <taxon>Eukaryota</taxon>
        <taxon>Fungi</taxon>
        <taxon>Dikarya</taxon>
        <taxon>Basidiomycota</taxon>
        <taxon>Agaricomycotina</taxon>
        <taxon>Agaricomycetes</taxon>
        <taxon>Agaricomycetidae</taxon>
        <taxon>Agaricales</taxon>
        <taxon>Marasmiineae</taxon>
        <taxon>Omphalotaceae</taxon>
        <taxon>Rhodocollybia</taxon>
    </lineage>
</organism>
<feature type="non-terminal residue" evidence="2">
    <location>
        <position position="833"/>
    </location>
</feature>
<dbReference type="EMBL" id="JADNRY010000317">
    <property type="protein sequence ID" value="KAF9059206.1"/>
    <property type="molecule type" value="Genomic_DNA"/>
</dbReference>
<feature type="compositionally biased region" description="Basic and acidic residues" evidence="1">
    <location>
        <begin position="670"/>
        <end position="698"/>
    </location>
</feature>
<dbReference type="OrthoDB" id="185373at2759"/>
<evidence type="ECO:0000313" key="2">
    <source>
        <dbReference type="EMBL" id="KAF9059206.1"/>
    </source>
</evidence>
<protein>
    <submittedName>
        <fullName evidence="2">Uncharacterized protein</fullName>
    </submittedName>
</protein>
<proteinExistence type="predicted"/>
<evidence type="ECO:0000313" key="3">
    <source>
        <dbReference type="Proteomes" id="UP000772434"/>
    </source>
</evidence>
<comment type="caution">
    <text evidence="2">The sequence shown here is derived from an EMBL/GenBank/DDBJ whole genome shotgun (WGS) entry which is preliminary data.</text>
</comment>
<dbReference type="Proteomes" id="UP000772434">
    <property type="component" value="Unassembled WGS sequence"/>
</dbReference>
<evidence type="ECO:0000256" key="1">
    <source>
        <dbReference type="SAM" id="MobiDB-lite"/>
    </source>
</evidence>
<name>A0A9P5TXW6_9AGAR</name>
<gene>
    <name evidence="2" type="ORF">BDP27DRAFT_1341862</name>
</gene>
<reference evidence="2" key="1">
    <citation type="submission" date="2020-11" db="EMBL/GenBank/DDBJ databases">
        <authorList>
            <consortium name="DOE Joint Genome Institute"/>
            <person name="Ahrendt S."/>
            <person name="Riley R."/>
            <person name="Andreopoulos W."/>
            <person name="Labutti K."/>
            <person name="Pangilinan J."/>
            <person name="Ruiz-Duenas F.J."/>
            <person name="Barrasa J.M."/>
            <person name="Sanchez-Garcia M."/>
            <person name="Camarero S."/>
            <person name="Miyauchi S."/>
            <person name="Serrano A."/>
            <person name="Linde D."/>
            <person name="Babiker R."/>
            <person name="Drula E."/>
            <person name="Ayuso-Fernandez I."/>
            <person name="Pacheco R."/>
            <person name="Padilla G."/>
            <person name="Ferreira P."/>
            <person name="Barriuso J."/>
            <person name="Kellner H."/>
            <person name="Castanera R."/>
            <person name="Alfaro M."/>
            <person name="Ramirez L."/>
            <person name="Pisabarro A.G."/>
            <person name="Kuo A."/>
            <person name="Tritt A."/>
            <person name="Lipzen A."/>
            <person name="He G."/>
            <person name="Yan M."/>
            <person name="Ng V."/>
            <person name="Cullen D."/>
            <person name="Martin F."/>
            <person name="Rosso M.-N."/>
            <person name="Henrissat B."/>
            <person name="Hibbett D."/>
            <person name="Martinez A.T."/>
            <person name="Grigoriev I.V."/>
        </authorList>
    </citation>
    <scope>NUCLEOTIDE SEQUENCE</scope>
    <source>
        <strain evidence="2">AH 40177</strain>
    </source>
</reference>
<accession>A0A9P5TXW6</accession>
<keyword evidence="3" id="KW-1185">Reference proteome</keyword>
<feature type="region of interest" description="Disordered" evidence="1">
    <location>
        <begin position="662"/>
        <end position="698"/>
    </location>
</feature>
<sequence length="833" mass="94806">MLAALRLTRLRAGTIATGEKLRFILSKRKEEKEKEQARKARTEELKPFGYGLAMVQKGERLEIQWAMQPTKIASPVAFPSPDYSDFGFESILSPEYGEYSESPTPPLTPPSIQALHEMLFQLPSNDVYPAALRLLHDLRALHVTIPPSSLFERAAVSGNDFLLWMQYYPPYSYDHALFPLLIPYLRKSPILPEALSELALLLASKGYLAFYFSVKFFRLYEEIVKEDPFELQRLYFTAVRHLVAAGHGVEAVSLFPDPTAESANDIASAIPLRTYDMLLAKPFQRQEPFDGYHRRIEWIKHVVDTKIAQWKQAREGEQSGEPFQAKATSKPCIDWSSLPRALRTLARALLSSDPTHFPSTADLVRFYTHYIYLRASSPTRINALTLLFTRTTRLSVRSGTESASYRAISHLLFAHMVLLFRLASTSYGSAYSQGFKDAGLSETQSLPPIGRPAHRALLRLHHVLEAVNMTSEEYSTPEAHFYISTLSSLPTSITFVPLTQPSDKIQRIRRRTTFFPHLFPTRLHISLVWQSVAYLASTPRALGLLWDELVAYASTNVEKVEEESEKIKRDVQTKLYSDEPPSTTKVEGEFSASNRSIQSHLPIIAECFTPFIVKLMHATYHSRRKPQFALQSPIHSPTHILRTLLSLRLSPTIYHYTEMASGGRGMGRRARLEGGIKSEDRAGEKEIESGREREKDHRLLRALTNETETEDVSAVNGSESTPLSPSYTDLPLYVSLMRAFLTSPKYRGVRSVLPSYVHRPSDSRSLLNSTTSYPPHIPPYTSSTTLPTRLRRLHALWLLWERMERRFGREWLLRELMLSDGNGKNYDQKEESK</sequence>
<dbReference type="AlphaFoldDB" id="A0A9P5TXW6"/>